<dbReference type="InterPro" id="IPR003362">
    <property type="entry name" value="Bact_transf"/>
</dbReference>
<gene>
    <name evidence="3" type="ORF">GCM10023196_099250</name>
</gene>
<proteinExistence type="inferred from homology"/>
<protein>
    <recommendedName>
        <fullName evidence="2">Bacterial sugar transferase domain-containing protein</fullName>
    </recommendedName>
</protein>
<sequence>MLFVHERIGINGRPFRMWKFRSMRVGADDQLADLLQTHGRGSEPFFKVPDDPRVTRIGHWLRRWSLDELPQLWNVALGQMSLVGPRPQVHAEVALYTSRERGRLDVRPGLTGLWQISGRSTLPWQHAMELDLRYVAEWSLRLDIWILLKTLGAVVNGNGAL</sequence>
<keyword evidence="4" id="KW-1185">Reference proteome</keyword>
<dbReference type="PANTHER" id="PTHR30576:SF10">
    <property type="entry name" value="SLL5057 PROTEIN"/>
    <property type="match status" value="1"/>
</dbReference>
<evidence type="ECO:0000259" key="2">
    <source>
        <dbReference type="Pfam" id="PF02397"/>
    </source>
</evidence>
<dbReference type="Proteomes" id="UP001501442">
    <property type="component" value="Unassembled WGS sequence"/>
</dbReference>
<dbReference type="PANTHER" id="PTHR30576">
    <property type="entry name" value="COLANIC BIOSYNTHESIS UDP-GLUCOSE LIPID CARRIER TRANSFERASE"/>
    <property type="match status" value="1"/>
</dbReference>
<comment type="similarity">
    <text evidence="1">Belongs to the bacterial sugar transferase family.</text>
</comment>
<accession>A0ABP8UTD0</accession>
<reference evidence="4" key="1">
    <citation type="journal article" date="2019" name="Int. J. Syst. Evol. Microbiol.">
        <title>The Global Catalogue of Microorganisms (GCM) 10K type strain sequencing project: providing services to taxonomists for standard genome sequencing and annotation.</title>
        <authorList>
            <consortium name="The Broad Institute Genomics Platform"/>
            <consortium name="The Broad Institute Genome Sequencing Center for Infectious Disease"/>
            <person name="Wu L."/>
            <person name="Ma J."/>
        </authorList>
    </citation>
    <scope>NUCLEOTIDE SEQUENCE [LARGE SCALE GENOMIC DNA]</scope>
    <source>
        <strain evidence="4">JCM 17939</strain>
    </source>
</reference>
<organism evidence="3 4">
    <name type="scientific">Actinoallomurus vinaceus</name>
    <dbReference type="NCBI Taxonomy" id="1080074"/>
    <lineage>
        <taxon>Bacteria</taxon>
        <taxon>Bacillati</taxon>
        <taxon>Actinomycetota</taxon>
        <taxon>Actinomycetes</taxon>
        <taxon>Streptosporangiales</taxon>
        <taxon>Thermomonosporaceae</taxon>
        <taxon>Actinoallomurus</taxon>
    </lineage>
</organism>
<comment type="caution">
    <text evidence="3">The sequence shown here is derived from an EMBL/GenBank/DDBJ whole genome shotgun (WGS) entry which is preliminary data.</text>
</comment>
<feature type="domain" description="Bacterial sugar transferase" evidence="2">
    <location>
        <begin position="2"/>
        <end position="155"/>
    </location>
</feature>
<evidence type="ECO:0000313" key="3">
    <source>
        <dbReference type="EMBL" id="GAA4639067.1"/>
    </source>
</evidence>
<dbReference type="Pfam" id="PF02397">
    <property type="entry name" value="Bac_transf"/>
    <property type="match status" value="1"/>
</dbReference>
<evidence type="ECO:0000313" key="4">
    <source>
        <dbReference type="Proteomes" id="UP001501442"/>
    </source>
</evidence>
<evidence type="ECO:0000256" key="1">
    <source>
        <dbReference type="ARBA" id="ARBA00006464"/>
    </source>
</evidence>
<dbReference type="EMBL" id="BAABHK010000025">
    <property type="protein sequence ID" value="GAA4639067.1"/>
    <property type="molecule type" value="Genomic_DNA"/>
</dbReference>
<name>A0ABP8UTD0_9ACTN</name>